<keyword evidence="1" id="KW-1133">Transmembrane helix</keyword>
<evidence type="ECO:0000313" key="3">
    <source>
        <dbReference type="Proteomes" id="UP000029223"/>
    </source>
</evidence>
<dbReference type="EMBL" id="BBMS01000044">
    <property type="protein sequence ID" value="GAL28470.1"/>
    <property type="molecule type" value="Genomic_DNA"/>
</dbReference>
<gene>
    <name evidence="2" type="ORF">JCM19239_1546</name>
</gene>
<keyword evidence="3" id="KW-1185">Reference proteome</keyword>
<name>A0ABQ0JIA4_9VIBR</name>
<protein>
    <submittedName>
        <fullName evidence="2">Uncharacterized protein</fullName>
    </submittedName>
</protein>
<comment type="caution">
    <text evidence="2">The sequence shown here is derived from an EMBL/GenBank/DDBJ whole genome shotgun (WGS) entry which is preliminary data.</text>
</comment>
<reference evidence="3" key="1">
    <citation type="submission" date="2014-09" db="EMBL/GenBank/DDBJ databases">
        <title>Vibrio variabilis JCM 19239. (C206) whole genome shotgun sequence.</title>
        <authorList>
            <person name="Sawabe T."/>
            <person name="Meirelles P."/>
            <person name="Nakanishi M."/>
            <person name="Sayaka M."/>
            <person name="Hattori M."/>
            <person name="Ohkuma M."/>
        </authorList>
    </citation>
    <scope>NUCLEOTIDE SEQUENCE [LARGE SCALE GENOMIC DNA]</scope>
    <source>
        <strain evidence="3">JCM 19239</strain>
    </source>
</reference>
<evidence type="ECO:0000256" key="1">
    <source>
        <dbReference type="SAM" id="Phobius"/>
    </source>
</evidence>
<reference evidence="3" key="2">
    <citation type="submission" date="2014-09" db="EMBL/GenBank/DDBJ databases">
        <authorList>
            <consortium name="NBRP consortium"/>
            <person name="Sawabe T."/>
            <person name="Meirelles P."/>
            <person name="Nakanishi M."/>
            <person name="Sayaka M."/>
            <person name="Hattori M."/>
            <person name="Ohkuma M."/>
        </authorList>
    </citation>
    <scope>NUCLEOTIDE SEQUENCE [LARGE SCALE GENOMIC DNA]</scope>
    <source>
        <strain evidence="3">JCM 19239</strain>
    </source>
</reference>
<organism evidence="2 3">
    <name type="scientific">Vibrio variabilis</name>
    <dbReference type="NCBI Taxonomy" id="990271"/>
    <lineage>
        <taxon>Bacteria</taxon>
        <taxon>Pseudomonadati</taxon>
        <taxon>Pseudomonadota</taxon>
        <taxon>Gammaproteobacteria</taxon>
        <taxon>Vibrionales</taxon>
        <taxon>Vibrionaceae</taxon>
        <taxon>Vibrio</taxon>
    </lineage>
</organism>
<proteinExistence type="predicted"/>
<feature type="transmembrane region" description="Helical" evidence="1">
    <location>
        <begin position="7"/>
        <end position="29"/>
    </location>
</feature>
<keyword evidence="1" id="KW-0812">Transmembrane</keyword>
<dbReference type="Proteomes" id="UP000029223">
    <property type="component" value="Unassembled WGS sequence"/>
</dbReference>
<sequence length="99" mass="11093">MRLLRRLDIVLIPVMTLVATIAGTGLYFLQLDEHKALEQEKWVTKVKNALSAGEFERNGIEALGHEIAGSAQFINHIQDTSDRPPQFSRISYQLCPKSG</sequence>
<accession>A0ABQ0JIA4</accession>
<keyword evidence="1" id="KW-0472">Membrane</keyword>
<evidence type="ECO:0000313" key="2">
    <source>
        <dbReference type="EMBL" id="GAL28470.1"/>
    </source>
</evidence>